<evidence type="ECO:0000256" key="1">
    <source>
        <dbReference type="ARBA" id="ARBA00004138"/>
    </source>
</evidence>
<dbReference type="Proteomes" id="UP000694888">
    <property type="component" value="Unplaced"/>
</dbReference>
<dbReference type="RefSeq" id="XP_005110724.1">
    <property type="nucleotide sequence ID" value="XM_005110667.3"/>
</dbReference>
<proteinExistence type="inferred from homology"/>
<keyword evidence="4" id="KW-0206">Cytoskeleton</keyword>
<name>A0ABM0K7N9_APLCA</name>
<comment type="subcellular location">
    <subcellularLocation>
        <location evidence="1">Cell projection</location>
        <location evidence="1">Cilium</location>
    </subcellularLocation>
    <subcellularLocation>
        <location evidence="2">Cytoplasm</location>
        <location evidence="2">Cytoskeleton</location>
    </subcellularLocation>
</comment>
<comment type="similarity">
    <text evidence="6">Belongs to the CFAP144 family.</text>
</comment>
<evidence type="ECO:0000256" key="6">
    <source>
        <dbReference type="ARBA" id="ARBA00034777"/>
    </source>
</evidence>
<evidence type="ECO:0000313" key="8">
    <source>
        <dbReference type="RefSeq" id="XP_005110724.1"/>
    </source>
</evidence>
<reference evidence="8" key="1">
    <citation type="submission" date="2025-08" db="UniProtKB">
        <authorList>
            <consortium name="RefSeq"/>
        </authorList>
    </citation>
    <scope>IDENTIFICATION</scope>
</reference>
<gene>
    <name evidence="8" type="primary">LOC101846387</name>
</gene>
<evidence type="ECO:0000256" key="3">
    <source>
        <dbReference type="ARBA" id="ARBA00022490"/>
    </source>
</evidence>
<dbReference type="PANTHER" id="PTHR33865:SF3">
    <property type="entry name" value="PROTEIN FAM183B"/>
    <property type="match status" value="1"/>
</dbReference>
<dbReference type="PANTHER" id="PTHR33865">
    <property type="entry name" value="PROTEIN FAM183B"/>
    <property type="match status" value="1"/>
</dbReference>
<evidence type="ECO:0000256" key="4">
    <source>
        <dbReference type="ARBA" id="ARBA00023212"/>
    </source>
</evidence>
<evidence type="ECO:0000256" key="2">
    <source>
        <dbReference type="ARBA" id="ARBA00004245"/>
    </source>
</evidence>
<dbReference type="InterPro" id="IPR029214">
    <property type="entry name" value="CFAP144"/>
</dbReference>
<organism evidence="7 8">
    <name type="scientific">Aplysia californica</name>
    <name type="common">California sea hare</name>
    <dbReference type="NCBI Taxonomy" id="6500"/>
    <lineage>
        <taxon>Eukaryota</taxon>
        <taxon>Metazoa</taxon>
        <taxon>Spiralia</taxon>
        <taxon>Lophotrochozoa</taxon>
        <taxon>Mollusca</taxon>
        <taxon>Gastropoda</taxon>
        <taxon>Heterobranchia</taxon>
        <taxon>Euthyneura</taxon>
        <taxon>Tectipleura</taxon>
        <taxon>Aplysiida</taxon>
        <taxon>Aplysioidea</taxon>
        <taxon>Aplysiidae</taxon>
        <taxon>Aplysia</taxon>
    </lineage>
</organism>
<accession>A0ABM0K7N9</accession>
<sequence>MAAAKQTEKEPVNFVHQNDILCETIKKEHRTQRIFTNYGINPFKKMYVLAGKPNSTHDTAEGEEDAHFLKVIKRANQEPVKKYTFPQTEAQEYGWISRPLVEHDTADKRLCFRRENSSITKYMDAAWRIKEQQENLN</sequence>
<evidence type="ECO:0000313" key="7">
    <source>
        <dbReference type="Proteomes" id="UP000694888"/>
    </source>
</evidence>
<keyword evidence="5" id="KW-0966">Cell projection</keyword>
<dbReference type="GeneID" id="101846387"/>
<keyword evidence="3" id="KW-0963">Cytoplasm</keyword>
<evidence type="ECO:0000256" key="5">
    <source>
        <dbReference type="ARBA" id="ARBA00023273"/>
    </source>
</evidence>
<keyword evidence="7" id="KW-1185">Reference proteome</keyword>
<protein>
    <submittedName>
        <fullName evidence="8">Protein FAM183A</fullName>
    </submittedName>
</protein>
<dbReference type="Pfam" id="PF14886">
    <property type="entry name" value="FAM183"/>
    <property type="match status" value="1"/>
</dbReference>